<organism evidence="3 4">
    <name type="scientific">Favolaschia claudopus</name>
    <dbReference type="NCBI Taxonomy" id="2862362"/>
    <lineage>
        <taxon>Eukaryota</taxon>
        <taxon>Fungi</taxon>
        <taxon>Dikarya</taxon>
        <taxon>Basidiomycota</taxon>
        <taxon>Agaricomycotina</taxon>
        <taxon>Agaricomycetes</taxon>
        <taxon>Agaricomycetidae</taxon>
        <taxon>Agaricales</taxon>
        <taxon>Marasmiineae</taxon>
        <taxon>Mycenaceae</taxon>
        <taxon>Favolaschia</taxon>
    </lineage>
</organism>
<feature type="compositionally biased region" description="Basic and acidic residues" evidence="1">
    <location>
        <begin position="884"/>
        <end position="899"/>
    </location>
</feature>
<feature type="compositionally biased region" description="Low complexity" evidence="1">
    <location>
        <begin position="510"/>
        <end position="529"/>
    </location>
</feature>
<evidence type="ECO:0000256" key="1">
    <source>
        <dbReference type="SAM" id="MobiDB-lite"/>
    </source>
</evidence>
<dbReference type="Pfam" id="PF00498">
    <property type="entry name" value="FHA"/>
    <property type="match status" value="1"/>
</dbReference>
<feature type="compositionally biased region" description="Polar residues" evidence="1">
    <location>
        <begin position="617"/>
        <end position="632"/>
    </location>
</feature>
<gene>
    <name evidence="3" type="ORF">R3P38DRAFT_2867200</name>
</gene>
<accession>A0AAW0DAC9</accession>
<dbReference type="EMBL" id="JAWWNJ010000009">
    <property type="protein sequence ID" value="KAK7048068.1"/>
    <property type="molecule type" value="Genomic_DNA"/>
</dbReference>
<evidence type="ECO:0000259" key="2">
    <source>
        <dbReference type="PROSITE" id="PS50006"/>
    </source>
</evidence>
<dbReference type="PROSITE" id="PS50006">
    <property type="entry name" value="FHA_DOMAIN"/>
    <property type="match status" value="1"/>
</dbReference>
<feature type="region of interest" description="Disordered" evidence="1">
    <location>
        <begin position="233"/>
        <end position="280"/>
    </location>
</feature>
<feature type="compositionally biased region" description="Acidic residues" evidence="1">
    <location>
        <begin position="476"/>
        <end position="498"/>
    </location>
</feature>
<name>A0AAW0DAC9_9AGAR</name>
<sequence length="1222" mass="131269">MDTPGRFGTIELLRAIPNSNAADLVIASFGVDTTSVSFGRDPTCGVRLYYPTVAPLHARIVFNEDRKAFVEVLGSGGVVVDGCMVFPNESSGTKTIPLANASELEINGKRFRFTYPPKEMRAALAASPARPGNRALRLSMIASAQVFSPRPSHDPRENLRVLQSPLRLSSPRKTSAPGTPSPSPRNQPTTAQLDAEEDDTITLVQGSHPRVVEEAKDLVILEDVELTAEERANAYTPPGSPSPNGRARSGSVSAGVPGIRVSPGTTPPAAPSAPKTPRRQSLHKLVLLRSAQRAVWNANSNSGSSTPTSSNSSNSNSTSSTPSAGDHSVLRGWQSQSQPQPLSPKKRNGMTLTPVTQSPFGHYQDSEKDSESAKRFSSTTRQEDSESDTDTEEEEAEVQRLGLEIVSVSSGSDVSDEEDANEEDGEEEQEQKSQPRLGWRKSLERIALWPFGGGRVKEEEEDVALPSPTNDHDEDRNESDDEHEENEGNDDDNAELEAEIVTPTRKLVGAQRTPAATRTPIATRPASPAKLPARSRSPVKTATEKPDSVSRFGAPHPAAQTPRGFGRKSLPATEPKAQDEPQETVEVANDGVAPMDVDEEGYKPVYEDLSAYRVAQPTVSESSPRRTASTMPSEDKAKTPSPTKAVRPLAAFMTPQAPRSGGVAANGVGGGAAVPRYSLGGAARRVLVEDSPWKVRDLLATTEPSGRAVTPAAGNTAGMPATPSRRPPLSEAERRAISERRRSALTAPDDYFKGAIPGMSPAKKGATQNVLRRVSEDGSVGDGDAKELSQDGEEKKDEDPRRMLESLKVTVEGLKRRRESVLADAGRSPPLAEDDDEVRVEFQPVVVNEESQQEKAGKEVQMVKSPGRPLLRGRQKEPASQSETEQRETEPQAKKETKPKSARGKSQEPQEAMELDVPVKPTRRTRKATPTPAPEASDEEMAADPAPAPAPPKSSRRGRKPAVVHEPEPEPTEMAEPEPAPTKPARRTRAATAEPESDADQVVVTPAPTKARRTRKATAEPESGKEADPPVPVRRAPRKPPSVDASGSAPTDPATEPVKRRGRPAKAAVPASVPERKTTRGRSRAPEESADDTDPLDSITETPEIELVAVTAPKKRARSVKPKVVKDEEVEPILEEQPPRAGRAKKAPAAAPAAPKPRSTRKTAVPASAPAGVESTEKENTPGEDSDEPIAKVRVSRSKKAVKEETVETETAPRRTRTRTRT</sequence>
<dbReference type="Gene3D" id="2.60.200.20">
    <property type="match status" value="1"/>
</dbReference>
<comment type="caution">
    <text evidence="3">The sequence shown here is derived from an EMBL/GenBank/DDBJ whole genome shotgun (WGS) entry which is preliminary data.</text>
</comment>
<dbReference type="InterPro" id="IPR008984">
    <property type="entry name" value="SMAD_FHA_dom_sf"/>
</dbReference>
<reference evidence="3 4" key="1">
    <citation type="journal article" date="2024" name="J Genomics">
        <title>Draft genome sequencing and assembly of Favolaschia claudopus CIRM-BRFM 2984 isolated from oak limbs.</title>
        <authorList>
            <person name="Navarro D."/>
            <person name="Drula E."/>
            <person name="Chaduli D."/>
            <person name="Cazenave R."/>
            <person name="Ahrendt S."/>
            <person name="Wang J."/>
            <person name="Lipzen A."/>
            <person name="Daum C."/>
            <person name="Barry K."/>
            <person name="Grigoriev I.V."/>
            <person name="Favel A."/>
            <person name="Rosso M.N."/>
            <person name="Martin F."/>
        </authorList>
    </citation>
    <scope>NUCLEOTIDE SEQUENCE [LARGE SCALE GENOMIC DNA]</scope>
    <source>
        <strain evidence="3 4">CIRM-BRFM 2984</strain>
    </source>
</reference>
<feature type="compositionally biased region" description="Low complexity" evidence="1">
    <location>
        <begin position="404"/>
        <end position="413"/>
    </location>
</feature>
<feature type="compositionally biased region" description="Basic and acidic residues" evidence="1">
    <location>
        <begin position="731"/>
        <end position="742"/>
    </location>
</feature>
<feature type="compositionally biased region" description="Basic and acidic residues" evidence="1">
    <location>
        <begin position="783"/>
        <end position="805"/>
    </location>
</feature>
<feature type="compositionally biased region" description="Basic and acidic residues" evidence="1">
    <location>
        <begin position="1017"/>
        <end position="1028"/>
    </location>
</feature>
<proteinExistence type="predicted"/>
<feature type="compositionally biased region" description="Acidic residues" evidence="1">
    <location>
        <begin position="414"/>
        <end position="429"/>
    </location>
</feature>
<feature type="compositionally biased region" description="Low complexity" evidence="1">
    <location>
        <begin position="298"/>
        <end position="325"/>
    </location>
</feature>
<feature type="region of interest" description="Disordered" evidence="1">
    <location>
        <begin position="615"/>
        <end position="648"/>
    </location>
</feature>
<keyword evidence="4" id="KW-1185">Reference proteome</keyword>
<dbReference type="SUPFAM" id="SSF49879">
    <property type="entry name" value="SMAD/FHA domain"/>
    <property type="match status" value="1"/>
</dbReference>
<feature type="compositionally biased region" description="Low complexity" evidence="1">
    <location>
        <begin position="1147"/>
        <end position="1157"/>
    </location>
</feature>
<feature type="compositionally biased region" description="Basic and acidic residues" evidence="1">
    <location>
        <begin position="364"/>
        <end position="374"/>
    </location>
</feature>
<dbReference type="Proteomes" id="UP001362999">
    <property type="component" value="Unassembled WGS sequence"/>
</dbReference>
<feature type="compositionally biased region" description="Polar residues" evidence="1">
    <location>
        <begin position="350"/>
        <end position="359"/>
    </location>
</feature>
<feature type="compositionally biased region" description="Basic residues" evidence="1">
    <location>
        <begin position="1113"/>
        <end position="1123"/>
    </location>
</feature>
<dbReference type="InterPro" id="IPR000253">
    <property type="entry name" value="FHA_dom"/>
</dbReference>
<feature type="region of interest" description="Disordered" evidence="1">
    <location>
        <begin position="298"/>
        <end position="597"/>
    </location>
</feature>
<evidence type="ECO:0000313" key="4">
    <source>
        <dbReference type="Proteomes" id="UP001362999"/>
    </source>
</evidence>
<feature type="region of interest" description="Disordered" evidence="1">
    <location>
        <begin position="702"/>
        <end position="1222"/>
    </location>
</feature>
<feature type="region of interest" description="Disordered" evidence="1">
    <location>
        <begin position="162"/>
        <end position="195"/>
    </location>
</feature>
<feature type="domain" description="FHA" evidence="2">
    <location>
        <begin position="36"/>
        <end position="85"/>
    </location>
</feature>
<protein>
    <submittedName>
        <fullName evidence="3">FHA domain-containing protein</fullName>
    </submittedName>
</protein>
<dbReference type="AlphaFoldDB" id="A0AAW0DAC9"/>
<feature type="compositionally biased region" description="Acidic residues" evidence="1">
    <location>
        <begin position="385"/>
        <end position="396"/>
    </location>
</feature>
<evidence type="ECO:0000313" key="3">
    <source>
        <dbReference type="EMBL" id="KAK7048068.1"/>
    </source>
</evidence>